<name>A0A1I0ZSI7_9ACTN</name>
<evidence type="ECO:0000313" key="1">
    <source>
        <dbReference type="EMBL" id="SFB28332.1"/>
    </source>
</evidence>
<evidence type="ECO:0000313" key="2">
    <source>
        <dbReference type="Proteomes" id="UP000199113"/>
    </source>
</evidence>
<organism evidence="1 2">
    <name type="scientific">Nocardioides alpinus</name>
    <dbReference type="NCBI Taxonomy" id="748909"/>
    <lineage>
        <taxon>Bacteria</taxon>
        <taxon>Bacillati</taxon>
        <taxon>Actinomycetota</taxon>
        <taxon>Actinomycetes</taxon>
        <taxon>Propionibacteriales</taxon>
        <taxon>Nocardioidaceae</taxon>
        <taxon>Nocardioides</taxon>
    </lineage>
</organism>
<protein>
    <submittedName>
        <fullName evidence="1">Uncharacterized protein</fullName>
    </submittedName>
</protein>
<proteinExistence type="predicted"/>
<dbReference type="STRING" id="748909.SAMN05192575_106182"/>
<dbReference type="AlphaFoldDB" id="A0A1I0ZSI7"/>
<dbReference type="Proteomes" id="UP000199113">
    <property type="component" value="Unassembled WGS sequence"/>
</dbReference>
<reference evidence="1" key="1">
    <citation type="submission" date="2016-10" db="EMBL/GenBank/DDBJ databases">
        <authorList>
            <person name="de Groot N.N."/>
        </authorList>
    </citation>
    <scope>NUCLEOTIDE SEQUENCE [LARGE SCALE GENOMIC DNA]</scope>
    <source>
        <strain evidence="1">CGMCC 1.10697</strain>
    </source>
</reference>
<dbReference type="EMBL" id="FOKC01000006">
    <property type="protein sequence ID" value="SFB28332.1"/>
    <property type="molecule type" value="Genomic_DNA"/>
</dbReference>
<accession>A0A1I0ZSI7</accession>
<sequence length="33" mass="3562">MEETNSAWSVTVVFFLRVEVPPTIVPPGSPGMS</sequence>
<gene>
    <name evidence="1" type="ORF">SAMN05192575_106182</name>
</gene>